<dbReference type="AlphaFoldDB" id="A0A0D2ZTS3"/>
<proteinExistence type="predicted"/>
<dbReference type="HOGENOM" id="CLU_1317076_0_0_1"/>
<dbReference type="eggNOG" id="ENOG502SFR1">
    <property type="taxonomic scope" value="Eukaryota"/>
</dbReference>
<reference evidence="2" key="2">
    <citation type="submission" date="2015-06" db="UniProtKB">
        <authorList>
            <consortium name="EnsemblPlants"/>
        </authorList>
    </citation>
    <scope>IDENTIFICATION</scope>
</reference>
<dbReference type="EnsemblPlants" id="Bo01129s020.1">
    <property type="protein sequence ID" value="Bo01129s020.1"/>
    <property type="gene ID" value="Bo01129s020"/>
</dbReference>
<dbReference type="Gene3D" id="2.60.450.20">
    <property type="match status" value="1"/>
</dbReference>
<dbReference type="Gramene" id="Bo01129s020.1">
    <property type="protein sequence ID" value="Bo01129s020.1"/>
    <property type="gene ID" value="Bo01129s020"/>
</dbReference>
<dbReference type="STRING" id="109376.A0A0D2ZTS3"/>
<name>A0A0D2ZTS3_BRAOL</name>
<evidence type="ECO:0000313" key="2">
    <source>
        <dbReference type="EnsemblPlants" id="Bo01129s020.1"/>
    </source>
</evidence>
<organism evidence="2 3">
    <name type="scientific">Brassica oleracea var. oleracea</name>
    <dbReference type="NCBI Taxonomy" id="109376"/>
    <lineage>
        <taxon>Eukaryota</taxon>
        <taxon>Viridiplantae</taxon>
        <taxon>Streptophyta</taxon>
        <taxon>Embryophyta</taxon>
        <taxon>Tracheophyta</taxon>
        <taxon>Spermatophyta</taxon>
        <taxon>Magnoliopsida</taxon>
        <taxon>eudicotyledons</taxon>
        <taxon>Gunneridae</taxon>
        <taxon>Pentapetalae</taxon>
        <taxon>rosids</taxon>
        <taxon>malvids</taxon>
        <taxon>Brassicales</taxon>
        <taxon>Brassicaceae</taxon>
        <taxon>Brassiceae</taxon>
        <taxon>Brassica</taxon>
    </lineage>
</organism>
<sequence>MVTVTQINPRGRVDGTSDDDEPLQPESTSNAQAVEDLENVQLVENLAVFGHDAVVHSEPEAEVREFDEDSEDSDYFFLLSEYTDGHIPSEYTDGHIPSEYTDGHIPSEYTDGHIPSEYTDGHIPSEYTDGHIPSEYTDGHIPSEYTDGHIPSEYTDGHIPSEYTDGHIPSEYTDGHTFRRNSNLPGRTKSRENFRESPIGIFLIIPTEY</sequence>
<dbReference type="Proteomes" id="UP000032141">
    <property type="component" value="Unassembled WGS sequence"/>
</dbReference>
<dbReference type="InterPro" id="IPR047002">
    <property type="entry name" value="Tcp10_C_sf"/>
</dbReference>
<evidence type="ECO:0000313" key="3">
    <source>
        <dbReference type="Proteomes" id="UP000032141"/>
    </source>
</evidence>
<keyword evidence="3" id="KW-1185">Reference proteome</keyword>
<accession>A0A0D2ZTS3</accession>
<feature type="region of interest" description="Disordered" evidence="1">
    <location>
        <begin position="1"/>
        <end position="35"/>
    </location>
</feature>
<protein>
    <submittedName>
        <fullName evidence="2">Uncharacterized protein</fullName>
    </submittedName>
</protein>
<reference evidence="2" key="1">
    <citation type="journal article" date="2014" name="Genome Biol.">
        <title>Transcriptome and methylome profiling reveals relics of genome dominance in the mesopolyploid Brassica oleracea.</title>
        <authorList>
            <person name="Parkin I.A."/>
            <person name="Koh C."/>
            <person name="Tang H."/>
            <person name="Robinson S.J."/>
            <person name="Kagale S."/>
            <person name="Clarke W.E."/>
            <person name="Town C.D."/>
            <person name="Nixon J."/>
            <person name="Krishnakumar V."/>
            <person name="Bidwell S.L."/>
            <person name="Denoeud F."/>
            <person name="Belcram H."/>
            <person name="Links M.G."/>
            <person name="Just J."/>
            <person name="Clarke C."/>
            <person name="Bender T."/>
            <person name="Huebert T."/>
            <person name="Mason A.S."/>
            <person name="Pires J.C."/>
            <person name="Barker G."/>
            <person name="Moore J."/>
            <person name="Walley P.G."/>
            <person name="Manoli S."/>
            <person name="Batley J."/>
            <person name="Edwards D."/>
            <person name="Nelson M.N."/>
            <person name="Wang X."/>
            <person name="Paterson A.H."/>
            <person name="King G."/>
            <person name="Bancroft I."/>
            <person name="Chalhoub B."/>
            <person name="Sharpe A.G."/>
        </authorList>
    </citation>
    <scope>NUCLEOTIDE SEQUENCE [LARGE SCALE GENOMIC DNA]</scope>
    <source>
        <strain evidence="2">cv. TO1000</strain>
    </source>
</reference>
<evidence type="ECO:0000256" key="1">
    <source>
        <dbReference type="SAM" id="MobiDB-lite"/>
    </source>
</evidence>